<keyword evidence="1" id="KW-1133">Transmembrane helix</keyword>
<dbReference type="HOGENOM" id="CLU_2889346_0_0_1"/>
<evidence type="ECO:0000313" key="3">
    <source>
        <dbReference type="Proteomes" id="UP000026960"/>
    </source>
</evidence>
<proteinExistence type="predicted"/>
<keyword evidence="1" id="KW-0472">Membrane</keyword>
<dbReference type="EnsemblPlants" id="OBART07G00560.1">
    <property type="protein sequence ID" value="OBART07G00560.1"/>
    <property type="gene ID" value="OBART07G00560"/>
</dbReference>
<dbReference type="Proteomes" id="UP000026960">
    <property type="component" value="Chromosome 7"/>
</dbReference>
<reference evidence="2" key="2">
    <citation type="submission" date="2015-03" db="UniProtKB">
        <authorList>
            <consortium name="EnsemblPlants"/>
        </authorList>
    </citation>
    <scope>IDENTIFICATION</scope>
</reference>
<keyword evidence="3" id="KW-1185">Reference proteome</keyword>
<evidence type="ECO:0000313" key="2">
    <source>
        <dbReference type="EnsemblPlants" id="OBART07G00560.1"/>
    </source>
</evidence>
<protein>
    <submittedName>
        <fullName evidence="2">Uncharacterized protein</fullName>
    </submittedName>
</protein>
<keyword evidence="1" id="KW-0812">Transmembrane</keyword>
<organism evidence="2">
    <name type="scientific">Oryza barthii</name>
    <dbReference type="NCBI Taxonomy" id="65489"/>
    <lineage>
        <taxon>Eukaryota</taxon>
        <taxon>Viridiplantae</taxon>
        <taxon>Streptophyta</taxon>
        <taxon>Embryophyta</taxon>
        <taxon>Tracheophyta</taxon>
        <taxon>Spermatophyta</taxon>
        <taxon>Magnoliopsida</taxon>
        <taxon>Liliopsida</taxon>
        <taxon>Poales</taxon>
        <taxon>Poaceae</taxon>
        <taxon>BOP clade</taxon>
        <taxon>Oryzoideae</taxon>
        <taxon>Oryzeae</taxon>
        <taxon>Oryzinae</taxon>
        <taxon>Oryza</taxon>
    </lineage>
</organism>
<accession>A0A0D3GLD5</accession>
<name>A0A0D3GLD5_9ORYZ</name>
<dbReference type="AlphaFoldDB" id="A0A0D3GLD5"/>
<evidence type="ECO:0000256" key="1">
    <source>
        <dbReference type="SAM" id="Phobius"/>
    </source>
</evidence>
<reference evidence="2" key="1">
    <citation type="journal article" date="2009" name="Rice">
        <title>De Novo Next Generation Sequencing of Plant Genomes.</title>
        <authorList>
            <person name="Rounsley S."/>
            <person name="Marri P.R."/>
            <person name="Yu Y."/>
            <person name="He R."/>
            <person name="Sisneros N."/>
            <person name="Goicoechea J.L."/>
            <person name="Lee S.J."/>
            <person name="Angelova A."/>
            <person name="Kudrna D."/>
            <person name="Luo M."/>
            <person name="Affourtit J."/>
            <person name="Desany B."/>
            <person name="Knight J."/>
            <person name="Niazi F."/>
            <person name="Egholm M."/>
            <person name="Wing R.A."/>
        </authorList>
    </citation>
    <scope>NUCLEOTIDE SEQUENCE [LARGE SCALE GENOMIC DNA]</scope>
    <source>
        <strain evidence="2">cv. IRGC 105608</strain>
    </source>
</reference>
<sequence length="63" mass="6936">MAIVMALPQLLIGIIAAPSRLASFSAVWKVASVIQLTLLFTGMALCFQFLSLDMYRMNACRKV</sequence>
<dbReference type="Gramene" id="OBART07G00560.1">
    <property type="protein sequence ID" value="OBART07G00560.1"/>
    <property type="gene ID" value="OBART07G00560"/>
</dbReference>
<dbReference type="PaxDb" id="65489-OBART07G00560.1"/>
<feature type="transmembrane region" description="Helical" evidence="1">
    <location>
        <begin position="32"/>
        <end position="52"/>
    </location>
</feature>